<sequence>MLFAIWSFFFVWISLTIRFGKGQSFEPYETSHVALIGWTQRNGAINFDCAGSYLGKNIILTGARCLERDGALADIVRLGTAMGSPMDFHVHNVTVHYRYQAEYYYHNMAIIILKEDPQTVSTKFKPACIYSRPPPIPEGRVHLMGRDVDDAYLKTELDLVDSDKCHEYYSPTKKLKYGALLVCCMCARNAQVGKCASELGSPMQIVLEKNGKRVPFLVGQKTIGRSCGTKVPGIYTRLSSDGHLPWIATIARMDFYNHDACIEKY</sequence>
<dbReference type="VEuPathDB" id="VectorBase:AAEL012777"/>
<gene>
    <name evidence="2" type="primary">5576794</name>
</gene>
<organism evidence="2 3">
    <name type="scientific">Aedes aegypti</name>
    <name type="common">Yellowfever mosquito</name>
    <name type="synonym">Culex aegypti</name>
    <dbReference type="NCBI Taxonomy" id="7159"/>
    <lineage>
        <taxon>Eukaryota</taxon>
        <taxon>Metazoa</taxon>
        <taxon>Ecdysozoa</taxon>
        <taxon>Arthropoda</taxon>
        <taxon>Hexapoda</taxon>
        <taxon>Insecta</taxon>
        <taxon>Pterygota</taxon>
        <taxon>Neoptera</taxon>
        <taxon>Endopterygota</taxon>
        <taxon>Diptera</taxon>
        <taxon>Nematocera</taxon>
        <taxon>Culicoidea</taxon>
        <taxon>Culicidae</taxon>
        <taxon>Culicinae</taxon>
        <taxon>Aedini</taxon>
        <taxon>Aedes</taxon>
        <taxon>Stegomyia</taxon>
    </lineage>
</organism>
<proteinExistence type="inferred from homology"/>
<dbReference type="PANTHER" id="PTHR24260:SF147">
    <property type="entry name" value="EG:BACR7A4.3 PROTEIN-RELATED"/>
    <property type="match status" value="1"/>
</dbReference>
<dbReference type="GO" id="GO:0004252">
    <property type="term" value="F:serine-type endopeptidase activity"/>
    <property type="evidence" value="ECO:0007669"/>
    <property type="project" value="InterPro"/>
</dbReference>
<dbReference type="SMART" id="SM00020">
    <property type="entry name" value="Tryp_SPc"/>
    <property type="match status" value="1"/>
</dbReference>
<dbReference type="SUPFAM" id="SSF50494">
    <property type="entry name" value="Trypsin-like serine proteases"/>
    <property type="match status" value="1"/>
</dbReference>
<accession>A0A1S4FX39</accession>
<evidence type="ECO:0000313" key="2">
    <source>
        <dbReference type="EnsemblMetazoa" id="AAEL012777-PA"/>
    </source>
</evidence>
<dbReference type="PROSITE" id="PS50240">
    <property type="entry name" value="TRYPSIN_DOM"/>
    <property type="match status" value="1"/>
</dbReference>
<dbReference type="InterPro" id="IPR001254">
    <property type="entry name" value="Trypsin_dom"/>
</dbReference>
<dbReference type="InParanoid" id="A0A1S4FX39"/>
<dbReference type="InterPro" id="IPR051333">
    <property type="entry name" value="CLIP_Serine_Protease"/>
</dbReference>
<dbReference type="Proteomes" id="UP000008820">
    <property type="component" value="Chromosome 1"/>
</dbReference>
<dbReference type="Pfam" id="PF00089">
    <property type="entry name" value="Trypsin"/>
    <property type="match status" value="1"/>
</dbReference>
<dbReference type="Gene3D" id="2.40.10.10">
    <property type="entry name" value="Trypsin-like serine proteases"/>
    <property type="match status" value="1"/>
</dbReference>
<reference evidence="2" key="2">
    <citation type="submission" date="2020-05" db="UniProtKB">
        <authorList>
            <consortium name="EnsemblMetazoa"/>
        </authorList>
    </citation>
    <scope>IDENTIFICATION</scope>
    <source>
        <strain evidence="2">LVP_AGWG</strain>
    </source>
</reference>
<evidence type="ECO:0000313" key="3">
    <source>
        <dbReference type="Proteomes" id="UP000008820"/>
    </source>
</evidence>
<evidence type="ECO:0000256" key="1">
    <source>
        <dbReference type="ARBA" id="ARBA00024195"/>
    </source>
</evidence>
<protein>
    <submittedName>
        <fullName evidence="2">Uncharacterized protein</fullName>
    </submittedName>
</protein>
<name>A0A1S4FX39_AEDAE</name>
<reference evidence="2 3" key="1">
    <citation type="submission" date="2017-06" db="EMBL/GenBank/DDBJ databases">
        <title>Aedes aegypti genome working group (AGWG) sequencing and assembly.</title>
        <authorList>
            <consortium name="Aedes aegypti Genome Working Group (AGWG)"/>
            <person name="Matthews B.J."/>
        </authorList>
    </citation>
    <scope>NUCLEOTIDE SEQUENCE [LARGE SCALE GENOMIC DNA]</scope>
    <source>
        <strain evidence="2 3">LVP_AGWG</strain>
    </source>
</reference>
<dbReference type="InterPro" id="IPR009003">
    <property type="entry name" value="Peptidase_S1_PA"/>
</dbReference>
<dbReference type="OrthoDB" id="7749403at2759"/>
<keyword evidence="3" id="KW-1185">Reference proteome</keyword>
<comment type="similarity">
    <text evidence="1">Belongs to the peptidase S1 family. CLIP subfamily.</text>
</comment>
<dbReference type="AlphaFoldDB" id="A0A1S4FX39"/>
<dbReference type="GO" id="GO:0006508">
    <property type="term" value="P:proteolysis"/>
    <property type="evidence" value="ECO:0007669"/>
    <property type="project" value="InterPro"/>
</dbReference>
<dbReference type="PANTHER" id="PTHR24260">
    <property type="match status" value="1"/>
</dbReference>
<dbReference type="EnsemblMetazoa" id="AAEL012777-RA">
    <property type="protein sequence ID" value="AAEL012777-PA"/>
    <property type="gene ID" value="AAEL012777"/>
</dbReference>
<dbReference type="InterPro" id="IPR043504">
    <property type="entry name" value="Peptidase_S1_PA_chymotrypsin"/>
</dbReference>